<dbReference type="PANTHER" id="PTHR11638">
    <property type="entry name" value="ATP-DEPENDENT CLP PROTEASE"/>
    <property type="match status" value="1"/>
</dbReference>
<name>A0A1J1LIF1_9CYAN</name>
<dbReference type="FunFam" id="1.10.8.60:FF:000017">
    <property type="entry name" value="ATP-dependent chaperone ClpB"/>
    <property type="match status" value="1"/>
</dbReference>
<dbReference type="Gene3D" id="3.40.50.300">
    <property type="entry name" value="P-loop containing nucleotide triphosphate hydrolases"/>
    <property type="match status" value="2"/>
</dbReference>
<dbReference type="SMART" id="SM01086">
    <property type="entry name" value="ClpB_D2-small"/>
    <property type="match status" value="1"/>
</dbReference>
<dbReference type="CDD" id="cd19499">
    <property type="entry name" value="RecA-like_ClpB_Hsp104-like"/>
    <property type="match status" value="1"/>
</dbReference>
<dbReference type="Pfam" id="PF10431">
    <property type="entry name" value="ClpB_D2-small"/>
    <property type="match status" value="1"/>
</dbReference>
<keyword evidence="3 10" id="KW-0677">Repeat</keyword>
<dbReference type="FunFam" id="3.40.50.300:FF:000025">
    <property type="entry name" value="ATP-dependent Clp protease subunit"/>
    <property type="match status" value="1"/>
</dbReference>
<dbReference type="Pfam" id="PF17871">
    <property type="entry name" value="AAA_lid_9"/>
    <property type="match status" value="1"/>
</dbReference>
<dbReference type="InterPro" id="IPR018368">
    <property type="entry name" value="ClpA/B_CS1"/>
</dbReference>
<dbReference type="InterPro" id="IPR019489">
    <property type="entry name" value="Clp_ATPase_C"/>
</dbReference>
<dbReference type="Pfam" id="PF00004">
    <property type="entry name" value="AAA"/>
    <property type="match status" value="1"/>
</dbReference>
<dbReference type="GO" id="GO:0006508">
    <property type="term" value="P:proteolysis"/>
    <property type="evidence" value="ECO:0007669"/>
    <property type="project" value="UniProtKB-KW"/>
</dbReference>
<dbReference type="CDD" id="cd00009">
    <property type="entry name" value="AAA"/>
    <property type="match status" value="1"/>
</dbReference>
<accession>A0A1J1LIF1</accession>
<comment type="subunit">
    <text evidence="9">Homohexamer. The oligomerization is ATP-dependent.</text>
</comment>
<evidence type="ECO:0000256" key="9">
    <source>
        <dbReference type="ARBA" id="ARBA00026057"/>
    </source>
</evidence>
<evidence type="ECO:0000256" key="3">
    <source>
        <dbReference type="ARBA" id="ARBA00022737"/>
    </source>
</evidence>
<evidence type="ECO:0000256" key="2">
    <source>
        <dbReference type="ARBA" id="ARBA00008675"/>
    </source>
</evidence>
<dbReference type="SUPFAM" id="SSF81923">
    <property type="entry name" value="Double Clp-N motif"/>
    <property type="match status" value="1"/>
</dbReference>
<dbReference type="GO" id="GO:0005524">
    <property type="term" value="F:ATP binding"/>
    <property type="evidence" value="ECO:0007669"/>
    <property type="project" value="UniProtKB-KW"/>
</dbReference>
<dbReference type="RefSeq" id="WP_072719035.1">
    <property type="nucleotide sequence ID" value="NZ_LN889796.1"/>
</dbReference>
<dbReference type="InterPro" id="IPR036628">
    <property type="entry name" value="Clp_N_dom_sf"/>
</dbReference>
<dbReference type="InterPro" id="IPR004176">
    <property type="entry name" value="Clp_R_N"/>
</dbReference>
<evidence type="ECO:0000256" key="1">
    <source>
        <dbReference type="ARBA" id="ARBA00004496"/>
    </source>
</evidence>
<dbReference type="SUPFAM" id="SSF52540">
    <property type="entry name" value="P-loop containing nucleoside triphosphate hydrolases"/>
    <property type="match status" value="2"/>
</dbReference>
<evidence type="ECO:0000256" key="4">
    <source>
        <dbReference type="ARBA" id="ARBA00022741"/>
    </source>
</evidence>
<dbReference type="InterPro" id="IPR001270">
    <property type="entry name" value="ClpA/B"/>
</dbReference>
<dbReference type="FunFam" id="3.40.50.300:FF:000010">
    <property type="entry name" value="Chaperone clpB 1, putative"/>
    <property type="match status" value="1"/>
</dbReference>
<keyword evidence="6" id="KW-0346">Stress response</keyword>
<dbReference type="GO" id="GO:0008233">
    <property type="term" value="F:peptidase activity"/>
    <property type="evidence" value="ECO:0007669"/>
    <property type="project" value="UniProtKB-KW"/>
</dbReference>
<comment type="similarity">
    <text evidence="2 11">Belongs to the ClpA/ClpB family.</text>
</comment>
<protein>
    <submittedName>
        <fullName evidence="14">ATP-dependent Clp protease ATP-binding subunit clpA homolog</fullName>
    </submittedName>
</protein>
<dbReference type="PROSITE" id="PS51903">
    <property type="entry name" value="CLP_R"/>
    <property type="match status" value="1"/>
</dbReference>
<keyword evidence="5 11" id="KW-0067">ATP-binding</keyword>
<reference evidence="15" key="1">
    <citation type="submission" date="2015-10" db="EMBL/GenBank/DDBJ databases">
        <authorList>
            <person name="Regsiter A."/>
            <person name="william w."/>
        </authorList>
    </citation>
    <scope>NUCLEOTIDE SEQUENCE [LARGE SCALE GENOMIC DNA]</scope>
</reference>
<organism evidence="14 15">
    <name type="scientific">Planktothrix tepida PCC 9214</name>
    <dbReference type="NCBI Taxonomy" id="671072"/>
    <lineage>
        <taxon>Bacteria</taxon>
        <taxon>Bacillati</taxon>
        <taxon>Cyanobacteriota</taxon>
        <taxon>Cyanophyceae</taxon>
        <taxon>Oscillatoriophycideae</taxon>
        <taxon>Oscillatoriales</taxon>
        <taxon>Microcoleaceae</taxon>
        <taxon>Planktothrix</taxon>
    </lineage>
</organism>
<keyword evidence="14" id="KW-0378">Hydrolase</keyword>
<dbReference type="InterPro" id="IPR028299">
    <property type="entry name" value="ClpA/B_CS2"/>
</dbReference>
<dbReference type="InterPro" id="IPR003593">
    <property type="entry name" value="AAA+_ATPase"/>
</dbReference>
<evidence type="ECO:0000256" key="5">
    <source>
        <dbReference type="ARBA" id="ARBA00022840"/>
    </source>
</evidence>
<keyword evidence="7" id="KW-0175">Coiled coil</keyword>
<dbReference type="InterPro" id="IPR050130">
    <property type="entry name" value="ClpA_ClpB"/>
</dbReference>
<dbReference type="STRING" id="671072.PL9214430268"/>
<dbReference type="PROSITE" id="PS00870">
    <property type="entry name" value="CLPAB_1"/>
    <property type="match status" value="1"/>
</dbReference>
<keyword evidence="15" id="KW-1185">Reference proteome</keyword>
<evidence type="ECO:0000259" key="12">
    <source>
        <dbReference type="PROSITE" id="PS50151"/>
    </source>
</evidence>
<dbReference type="PANTHER" id="PTHR11638:SF155">
    <property type="entry name" value="CHAPERONE PROTEIN CLPC1, CHLOROPLASTIC-LIKE"/>
    <property type="match status" value="1"/>
</dbReference>
<keyword evidence="4 11" id="KW-0547">Nucleotide-binding</keyword>
<proteinExistence type="inferred from homology"/>
<evidence type="ECO:0000256" key="10">
    <source>
        <dbReference type="PROSITE-ProRule" id="PRU01251"/>
    </source>
</evidence>
<dbReference type="AlphaFoldDB" id="A0A1J1LIF1"/>
<dbReference type="InterPro" id="IPR001943">
    <property type="entry name" value="UVR_dom"/>
</dbReference>
<evidence type="ECO:0000256" key="8">
    <source>
        <dbReference type="ARBA" id="ARBA00023186"/>
    </source>
</evidence>
<dbReference type="InterPro" id="IPR041546">
    <property type="entry name" value="ClpA/ClpB_AAA_lid"/>
</dbReference>
<dbReference type="Proteomes" id="UP000184315">
    <property type="component" value="Unassembled WGS sequence"/>
</dbReference>
<evidence type="ECO:0000259" key="13">
    <source>
        <dbReference type="PROSITE" id="PS51903"/>
    </source>
</evidence>
<evidence type="ECO:0000256" key="11">
    <source>
        <dbReference type="RuleBase" id="RU004432"/>
    </source>
</evidence>
<dbReference type="OrthoDB" id="9803641at2"/>
<gene>
    <name evidence="14" type="primary">clpC</name>
    <name evidence="14" type="ORF">PL9214430268</name>
</gene>
<dbReference type="Gene3D" id="4.10.860.10">
    <property type="entry name" value="UVR domain"/>
    <property type="match status" value="1"/>
</dbReference>
<comment type="subcellular location">
    <subcellularLocation>
        <location evidence="1">Cytoplasm</location>
    </subcellularLocation>
</comment>
<dbReference type="EMBL" id="CZDF01000148">
    <property type="protein sequence ID" value="CUR32296.1"/>
    <property type="molecule type" value="Genomic_DNA"/>
</dbReference>
<sequence>MFERFTEKAIKVIMLAQEEARRLGHNFVGTEQILLGLIGEGTGVAAKVLKSMGVNLKDARIEVEKIIGRGSGFVAVEIPFTPRAKRVLELSLEEARQLGHNYIGTEHLLLGLIREGEGVAARVLENLGVDLSKVRTQVIRMLGETAEVAAGGSNSRTKTPTLDEFGSNLTQMAAEGKLDPVVGRQKEIERVIQILGRRTKNNPVLIGEPGVGKTAIAEGLAQRIATNDIPDILEEKRVVTLDIGLLVAGTKYRGEFEERLKKIMDEIRSAGNVILVIDEVHTLIGAGAAEGAIDAANILKPALARGELQCIGATTLDEYRKHIERDAALERRFQPVMVGEPSVAETIEILYGLRERYEQHHKLKISDEALEAAAKLSDRYISDRYLPDKAIDLVDEAGSRVRLINSQLPPAAKELDKELRQVLKEKDEAVRSQDFDRAGELRDREMEIKSQIRSISQTKKSETVRSEDDSPIVTEEDIAQIVASWTGVPVNKLTESESEKLLNMEGTLHQRLIGQDEAVKAVSRAIRRARVGLKNPNRPIASFIFSGPTGVGKTELTKALASYFFGSEEAMIRLDMSEYMERHTVSKLIGSPPGYVGYNEGGQLTEAVRRRPYTVVLFDEIEKAHPDVFNMLLQILEDGRLTDAKGRTVDFKNTLIIMTSNIGSKVIEKGGGGLGFEFSENENDAQYNRIRNLVNEELKQYFRPEFLNRLDEIIVFRQLNKEEVKEIAVIMLKEVFGRLVEKGITLEVTDKFKERLVEEGYNPSYGARPLRRAIMRLLEDSLAEEILSGRIKEGDTAVVDVDENGQVVVLQSPADRELLPQGAES</sequence>
<evidence type="ECO:0000256" key="7">
    <source>
        <dbReference type="ARBA" id="ARBA00023054"/>
    </source>
</evidence>
<dbReference type="GO" id="GO:0005737">
    <property type="term" value="C:cytoplasm"/>
    <property type="evidence" value="ECO:0007669"/>
    <property type="project" value="UniProtKB-SubCell"/>
</dbReference>
<dbReference type="Gene3D" id="1.10.1780.10">
    <property type="entry name" value="Clp, N-terminal domain"/>
    <property type="match status" value="1"/>
</dbReference>
<keyword evidence="8 11" id="KW-0143">Chaperone</keyword>
<feature type="domain" description="UVR" evidence="12">
    <location>
        <begin position="416"/>
        <end position="451"/>
    </location>
</feature>
<dbReference type="InterPro" id="IPR003959">
    <property type="entry name" value="ATPase_AAA_core"/>
</dbReference>
<dbReference type="Pfam" id="PF02861">
    <property type="entry name" value="Clp_N"/>
    <property type="match status" value="1"/>
</dbReference>
<dbReference type="Pfam" id="PF07724">
    <property type="entry name" value="AAA_2"/>
    <property type="match status" value="1"/>
</dbReference>
<dbReference type="GO" id="GO:0034605">
    <property type="term" value="P:cellular response to heat"/>
    <property type="evidence" value="ECO:0007669"/>
    <property type="project" value="TreeGrafter"/>
</dbReference>
<dbReference type="FunFam" id="1.10.1780.10:FF:000004">
    <property type="entry name" value="ATP-dependent Clp protease ATP-binding subunit ClpC"/>
    <property type="match status" value="1"/>
</dbReference>
<dbReference type="PROSITE" id="PS50151">
    <property type="entry name" value="UVR"/>
    <property type="match status" value="1"/>
</dbReference>
<dbReference type="GO" id="GO:0016887">
    <property type="term" value="F:ATP hydrolysis activity"/>
    <property type="evidence" value="ECO:0007669"/>
    <property type="project" value="InterPro"/>
</dbReference>
<dbReference type="InterPro" id="IPR027417">
    <property type="entry name" value="P-loop_NTPase"/>
</dbReference>
<evidence type="ECO:0000256" key="6">
    <source>
        <dbReference type="ARBA" id="ARBA00023016"/>
    </source>
</evidence>
<dbReference type="PRINTS" id="PR00300">
    <property type="entry name" value="CLPPROTEASEA"/>
</dbReference>
<keyword evidence="14" id="KW-0645">Protease</keyword>
<dbReference type="Gene3D" id="1.10.8.60">
    <property type="match status" value="2"/>
</dbReference>
<dbReference type="SMART" id="SM00382">
    <property type="entry name" value="AAA"/>
    <property type="match status" value="2"/>
</dbReference>
<evidence type="ECO:0000313" key="14">
    <source>
        <dbReference type="EMBL" id="CUR32296.1"/>
    </source>
</evidence>
<evidence type="ECO:0000313" key="15">
    <source>
        <dbReference type="Proteomes" id="UP000184315"/>
    </source>
</evidence>
<dbReference type="PROSITE" id="PS00871">
    <property type="entry name" value="CLPAB_2"/>
    <property type="match status" value="1"/>
</dbReference>
<feature type="domain" description="Clp R" evidence="13">
    <location>
        <begin position="2"/>
        <end position="144"/>
    </location>
</feature>